<keyword evidence="2" id="KW-1185">Reference proteome</keyword>
<accession>A0ACC3YNQ2</accession>
<sequence length="297" mass="33659">MHQILDHGIDSRLSGFNRRFQQRRVAWVTSCDTLSVGWQLVRYGGLKVHYTPQLPIFKRLTIDLACLELSVRFGLLKFIRYSSATFQIHLLQKIGIIIHTVEIITPISLGTPRKSHPSTQEPAALVSDIADLPDAIESHGSSDGHGTQTDVADFSESDIHFVEVVELTDTLRIEELLSLHFHADRGIPAWDPQDRLDRVTWWHENGYSRAKEAISKVKALEIWDNQFDGRRIRVPSLESIRKSELPELIPTVKFVFKFPGTFIPGITVDDARILQGKRYDDCYAGACFPGDLSDDDL</sequence>
<reference evidence="1 2" key="1">
    <citation type="journal article" date="2020" name="Phytopathology">
        <title>Genome Sequence Resources of Colletotrichum truncatum, C. plurivorum, C. musicola, and C. sojae: Four Species Pathogenic to Soybean (Glycine max).</title>
        <authorList>
            <person name="Rogerio F."/>
            <person name="Boufleur T.R."/>
            <person name="Ciampi-Guillardi M."/>
            <person name="Sukno S.A."/>
            <person name="Thon M.R."/>
            <person name="Massola Junior N.S."/>
            <person name="Baroncelli R."/>
        </authorList>
    </citation>
    <scope>NUCLEOTIDE SEQUENCE [LARGE SCALE GENOMIC DNA]</scope>
    <source>
        <strain evidence="1 2">CMES1059</strain>
    </source>
</reference>
<organism evidence="1 2">
    <name type="scientific">Colletotrichum truncatum</name>
    <name type="common">Anthracnose fungus</name>
    <name type="synonym">Colletotrichum capsici</name>
    <dbReference type="NCBI Taxonomy" id="5467"/>
    <lineage>
        <taxon>Eukaryota</taxon>
        <taxon>Fungi</taxon>
        <taxon>Dikarya</taxon>
        <taxon>Ascomycota</taxon>
        <taxon>Pezizomycotina</taxon>
        <taxon>Sordariomycetes</taxon>
        <taxon>Hypocreomycetidae</taxon>
        <taxon>Glomerellales</taxon>
        <taxon>Glomerellaceae</taxon>
        <taxon>Colletotrichum</taxon>
        <taxon>Colletotrichum truncatum species complex</taxon>
    </lineage>
</organism>
<protein>
    <submittedName>
        <fullName evidence="1">Uncharacterized protein</fullName>
    </submittedName>
</protein>
<evidence type="ECO:0000313" key="1">
    <source>
        <dbReference type="EMBL" id="KAL0933462.1"/>
    </source>
</evidence>
<gene>
    <name evidence="1" type="ORF">CTRU02_212425</name>
</gene>
<name>A0ACC3YNQ2_COLTU</name>
<evidence type="ECO:0000313" key="2">
    <source>
        <dbReference type="Proteomes" id="UP000805649"/>
    </source>
</evidence>
<proteinExistence type="predicted"/>
<dbReference type="Proteomes" id="UP000805649">
    <property type="component" value="Unassembled WGS sequence"/>
</dbReference>
<comment type="caution">
    <text evidence="1">The sequence shown here is derived from an EMBL/GenBank/DDBJ whole genome shotgun (WGS) entry which is preliminary data.</text>
</comment>
<dbReference type="EMBL" id="VUJX02000008">
    <property type="protein sequence ID" value="KAL0933462.1"/>
    <property type="molecule type" value="Genomic_DNA"/>
</dbReference>